<dbReference type="RefSeq" id="WP_016375892.1">
    <property type="nucleotide sequence ID" value="NZ_CP133786.1"/>
</dbReference>
<protein>
    <submittedName>
        <fullName evidence="1">Uncharacterized protein</fullName>
    </submittedName>
</protein>
<dbReference type="Pfam" id="PF22398">
    <property type="entry name" value="DUF6978"/>
    <property type="match status" value="1"/>
</dbReference>
<dbReference type="EMBL" id="JAVKVH010000001">
    <property type="protein sequence ID" value="MDR7624712.1"/>
    <property type="molecule type" value="Genomic_DNA"/>
</dbReference>
<name>A0ABD5CY12_LACPA</name>
<dbReference type="InterPro" id="IPR053916">
    <property type="entry name" value="DUF6978"/>
</dbReference>
<accession>A0ABD5CY12</accession>
<reference evidence="2" key="1">
    <citation type="submission" date="2023-07" db="EMBL/GenBank/DDBJ databases">
        <title>Lacticaseibacillus paracasei KCKM 0992.</title>
        <authorList>
            <person name="Kim T.W."/>
        </authorList>
    </citation>
    <scope>NUCLEOTIDE SEQUENCE [LARGE SCALE GENOMIC DNA]</scope>
    <source>
        <strain evidence="2">KCKM 0992</strain>
    </source>
</reference>
<organism evidence="1 2">
    <name type="scientific">Lacticaseibacillus paracasei</name>
    <name type="common">Lactobacillus paracasei</name>
    <dbReference type="NCBI Taxonomy" id="1597"/>
    <lineage>
        <taxon>Bacteria</taxon>
        <taxon>Bacillati</taxon>
        <taxon>Bacillota</taxon>
        <taxon>Bacilli</taxon>
        <taxon>Lactobacillales</taxon>
        <taxon>Lactobacillaceae</taxon>
        <taxon>Lacticaseibacillus</taxon>
    </lineage>
</organism>
<dbReference type="Proteomes" id="UP001268544">
    <property type="component" value="Unassembled WGS sequence"/>
</dbReference>
<proteinExistence type="predicted"/>
<evidence type="ECO:0000313" key="2">
    <source>
        <dbReference type="Proteomes" id="UP001268544"/>
    </source>
</evidence>
<gene>
    <name evidence="1" type="ORF">RF672_08770</name>
</gene>
<sequence length="150" mass="17010">MIPDIDNQKFNELLNLEKSCNDSMLDVAPMREQTKYGITAIFESKQTFVALMNRKGHIRTDNLTFIMRSKTSGTMMRYDVSGADHNGLPTPHLHIFDSLHHNGRDVITGDQLSNLKVDTTSPDLLIKSLERFLQFNHVALDHVIINGSMI</sequence>
<evidence type="ECO:0000313" key="1">
    <source>
        <dbReference type="EMBL" id="MDR7624712.1"/>
    </source>
</evidence>
<comment type="caution">
    <text evidence="1">The sequence shown here is derived from an EMBL/GenBank/DDBJ whole genome shotgun (WGS) entry which is preliminary data.</text>
</comment>
<dbReference type="AlphaFoldDB" id="A0ABD5CY12"/>